<proteinExistence type="predicted"/>
<keyword evidence="1" id="KW-0645">Protease</keyword>
<dbReference type="PROSITE" id="PS51257">
    <property type="entry name" value="PROKAR_LIPOPROTEIN"/>
    <property type="match status" value="1"/>
</dbReference>
<dbReference type="RefSeq" id="WP_074652784.1">
    <property type="nucleotide sequence ID" value="NZ_FNSD01000001.1"/>
</dbReference>
<dbReference type="Gene3D" id="2.60.40.420">
    <property type="entry name" value="Cupredoxins - blue copper proteins"/>
    <property type="match status" value="1"/>
</dbReference>
<dbReference type="GO" id="GO:0004180">
    <property type="term" value="F:carboxypeptidase activity"/>
    <property type="evidence" value="ECO:0007669"/>
    <property type="project" value="UniProtKB-KW"/>
</dbReference>
<dbReference type="InterPro" id="IPR008972">
    <property type="entry name" value="Cupredoxin"/>
</dbReference>
<keyword evidence="1" id="KW-0378">Hydrolase</keyword>
<dbReference type="SUPFAM" id="SSF49503">
    <property type="entry name" value="Cupredoxins"/>
    <property type="match status" value="1"/>
</dbReference>
<dbReference type="InterPro" id="IPR013784">
    <property type="entry name" value="Carb-bd-like_fold"/>
</dbReference>
<dbReference type="EMBL" id="FNSD01000001">
    <property type="protein sequence ID" value="SEB57897.1"/>
    <property type="molecule type" value="Genomic_DNA"/>
</dbReference>
<dbReference type="Gene3D" id="2.60.40.1120">
    <property type="entry name" value="Carboxypeptidase-like, regulatory domain"/>
    <property type="match status" value="1"/>
</dbReference>
<gene>
    <name evidence="1" type="ORF">SAMN05443244_1198</name>
</gene>
<dbReference type="SUPFAM" id="SSF49452">
    <property type="entry name" value="Starch-binding domain-like"/>
    <property type="match status" value="1"/>
</dbReference>
<dbReference type="AlphaFoldDB" id="A0A1H4KHE1"/>
<organism evidence="1 2">
    <name type="scientific">Terriglobus roseus</name>
    <dbReference type="NCBI Taxonomy" id="392734"/>
    <lineage>
        <taxon>Bacteria</taxon>
        <taxon>Pseudomonadati</taxon>
        <taxon>Acidobacteriota</taxon>
        <taxon>Terriglobia</taxon>
        <taxon>Terriglobales</taxon>
        <taxon>Acidobacteriaceae</taxon>
        <taxon>Terriglobus</taxon>
    </lineage>
</organism>
<accession>A0A1H4KHE1</accession>
<sequence length="265" mass="28464">MKPNPLFRYPAALLIASSLLYGCKSNSVETTQSSAKTGAVPAAEPVYTVDPAVATTILGTVRYTGAKPKPQLVDMSSDPTCVAAHKGKAYDESLVVGAKGGLGNVFVYIEKGLEGKHFATPTAAVTIDQAGCWFRPRVLGLQVGQTLNVVNSDPVTHNIHPMAMVNREWNHSQGPGDPVMHRTFTKQEIMIPVKCNIHDWMHAFIGVVDHPYFATTKDDGSFTLPDLPPGTYTVTAWHETLGRQSITVTVTASGKAMANLTFAAK</sequence>
<dbReference type="Proteomes" id="UP000182409">
    <property type="component" value="Unassembled WGS sequence"/>
</dbReference>
<dbReference type="Pfam" id="PF13620">
    <property type="entry name" value="CarboxypepD_reg"/>
    <property type="match status" value="1"/>
</dbReference>
<evidence type="ECO:0000313" key="2">
    <source>
        <dbReference type="Proteomes" id="UP000182409"/>
    </source>
</evidence>
<dbReference type="GO" id="GO:0030246">
    <property type="term" value="F:carbohydrate binding"/>
    <property type="evidence" value="ECO:0007669"/>
    <property type="project" value="InterPro"/>
</dbReference>
<reference evidence="1 2" key="1">
    <citation type="submission" date="2016-10" db="EMBL/GenBank/DDBJ databases">
        <authorList>
            <person name="de Groot N.N."/>
        </authorList>
    </citation>
    <scope>NUCLEOTIDE SEQUENCE [LARGE SCALE GENOMIC DNA]</scope>
    <source>
        <strain evidence="1 2">AB35.6</strain>
    </source>
</reference>
<evidence type="ECO:0000313" key="1">
    <source>
        <dbReference type="EMBL" id="SEB57897.1"/>
    </source>
</evidence>
<protein>
    <submittedName>
        <fullName evidence="1">Carboxypeptidase regulatory-like domain-containing protein</fullName>
    </submittedName>
</protein>
<dbReference type="OrthoDB" id="9772097at2"/>
<name>A0A1H4KHE1_9BACT</name>
<keyword evidence="1" id="KW-0121">Carboxypeptidase</keyword>